<reference evidence="1 2" key="1">
    <citation type="submission" date="2018-01" db="EMBL/GenBank/DDBJ databases">
        <title>Draft genome sequence of Jishengella sp. NA12.</title>
        <authorList>
            <person name="Sahin N."/>
            <person name="Ay H."/>
            <person name="Saygin H."/>
        </authorList>
    </citation>
    <scope>NUCLEOTIDE SEQUENCE [LARGE SCALE GENOMIC DNA]</scope>
    <source>
        <strain evidence="1 2">NA12</strain>
    </source>
</reference>
<evidence type="ECO:0000313" key="1">
    <source>
        <dbReference type="EMBL" id="PZG20902.1"/>
    </source>
</evidence>
<protein>
    <submittedName>
        <fullName evidence="1">Uncharacterized protein</fullName>
    </submittedName>
</protein>
<proteinExistence type="predicted"/>
<organism evidence="1 2">
    <name type="scientific">Micromonospora craterilacus</name>
    <dbReference type="NCBI Taxonomy" id="1655439"/>
    <lineage>
        <taxon>Bacteria</taxon>
        <taxon>Bacillati</taxon>
        <taxon>Actinomycetota</taxon>
        <taxon>Actinomycetes</taxon>
        <taxon>Micromonosporales</taxon>
        <taxon>Micromonosporaceae</taxon>
        <taxon>Micromonospora</taxon>
    </lineage>
</organism>
<dbReference type="EMBL" id="POTY01000036">
    <property type="protein sequence ID" value="PZG20902.1"/>
    <property type="molecule type" value="Genomic_DNA"/>
</dbReference>
<sequence>MRIERHWWNGDRSPRGRRDVYIRTDGQQWEVEAQTGGTAGRSKLYPCPSRASAEILADAWLGSRRPEWRQMVP</sequence>
<dbReference type="AlphaFoldDB" id="A0A2W2E9T4"/>
<dbReference type="Proteomes" id="UP000248924">
    <property type="component" value="Unassembled WGS sequence"/>
</dbReference>
<keyword evidence="2" id="KW-1185">Reference proteome</keyword>
<gene>
    <name evidence="1" type="ORF">C1I95_08635</name>
</gene>
<accession>A0A2W2E9T4</accession>
<name>A0A2W2E9T4_9ACTN</name>
<evidence type="ECO:0000313" key="2">
    <source>
        <dbReference type="Proteomes" id="UP000248924"/>
    </source>
</evidence>
<comment type="caution">
    <text evidence="1">The sequence shown here is derived from an EMBL/GenBank/DDBJ whole genome shotgun (WGS) entry which is preliminary data.</text>
</comment>